<dbReference type="PANTHER" id="PTHR33204">
    <property type="entry name" value="TRANSCRIPTIONAL REGULATOR, MARR FAMILY"/>
    <property type="match status" value="1"/>
</dbReference>
<reference evidence="1 2" key="1">
    <citation type="submission" date="2022-04" db="EMBL/GenBank/DDBJ databases">
        <title>Genome sequence of C. roseum typestrain.</title>
        <authorList>
            <person name="Poehlein A."/>
            <person name="Schoch T."/>
            <person name="Duerre P."/>
            <person name="Daniel R."/>
        </authorList>
    </citation>
    <scope>NUCLEOTIDE SEQUENCE [LARGE SCALE GENOMIC DNA]</scope>
    <source>
        <strain evidence="1 2">DSM 7320</strain>
    </source>
</reference>
<dbReference type="CDD" id="cd00090">
    <property type="entry name" value="HTH_ARSR"/>
    <property type="match status" value="1"/>
</dbReference>
<dbReference type="InterPro" id="IPR002577">
    <property type="entry name" value="HTH_HxlR"/>
</dbReference>
<dbReference type="InterPro" id="IPR036388">
    <property type="entry name" value="WH-like_DNA-bd_sf"/>
</dbReference>
<dbReference type="Gene3D" id="1.10.10.10">
    <property type="entry name" value="Winged helix-like DNA-binding domain superfamily/Winged helix DNA-binding domain"/>
    <property type="match status" value="1"/>
</dbReference>
<protein>
    <submittedName>
        <fullName evidence="1">HTH-type transcriptional activator HxlR</fullName>
    </submittedName>
</protein>
<dbReference type="RefSeq" id="WP_077833066.1">
    <property type="nucleotide sequence ID" value="NZ_CP096983.1"/>
</dbReference>
<keyword evidence="2" id="KW-1185">Reference proteome</keyword>
<evidence type="ECO:0000313" key="2">
    <source>
        <dbReference type="Proteomes" id="UP000190951"/>
    </source>
</evidence>
<dbReference type="SUPFAM" id="SSF46785">
    <property type="entry name" value="Winged helix' DNA-binding domain"/>
    <property type="match status" value="1"/>
</dbReference>
<dbReference type="Pfam" id="PF01638">
    <property type="entry name" value="HxlR"/>
    <property type="match status" value="1"/>
</dbReference>
<accession>A0A1S8MCK7</accession>
<dbReference type="KEGG" id="crw:CROST_030980"/>
<organism evidence="1 2">
    <name type="scientific">Clostridium felsineum</name>
    <dbReference type="NCBI Taxonomy" id="36839"/>
    <lineage>
        <taxon>Bacteria</taxon>
        <taxon>Bacillati</taxon>
        <taxon>Bacillota</taxon>
        <taxon>Clostridia</taxon>
        <taxon>Eubacteriales</taxon>
        <taxon>Clostridiaceae</taxon>
        <taxon>Clostridium</taxon>
    </lineage>
</organism>
<dbReference type="InterPro" id="IPR011991">
    <property type="entry name" value="ArsR-like_HTH"/>
</dbReference>
<dbReference type="PROSITE" id="PS51118">
    <property type="entry name" value="HTH_HXLR"/>
    <property type="match status" value="1"/>
</dbReference>
<dbReference type="InterPro" id="IPR036390">
    <property type="entry name" value="WH_DNA-bd_sf"/>
</dbReference>
<dbReference type="Proteomes" id="UP000190951">
    <property type="component" value="Chromosome"/>
</dbReference>
<dbReference type="PANTHER" id="PTHR33204:SF29">
    <property type="entry name" value="TRANSCRIPTIONAL REGULATOR"/>
    <property type="match status" value="1"/>
</dbReference>
<gene>
    <name evidence="1" type="primary">hxlR_1</name>
    <name evidence="1" type="ORF">CROST_030980</name>
</gene>
<sequence>MSKTFNLDNNCPMDLTINILSGKWKLSILWILSKKITRFNELQRSLPNITQKTLTMQLRELEVAKIIYRKVYAEVPPKVEYGLTSIGENLKPVLNEMCNFGKYYSENLS</sequence>
<proteinExistence type="predicted"/>
<dbReference type="EMBL" id="CP096983">
    <property type="protein sequence ID" value="URZ12376.1"/>
    <property type="molecule type" value="Genomic_DNA"/>
</dbReference>
<dbReference type="AlphaFoldDB" id="A0A1S8MCK7"/>
<evidence type="ECO:0000313" key="1">
    <source>
        <dbReference type="EMBL" id="URZ12376.1"/>
    </source>
</evidence>
<name>A0A1S8MCK7_9CLOT</name>